<protein>
    <submittedName>
        <fullName evidence="2">DUF2281 domain-containing protein</fullName>
    </submittedName>
</protein>
<dbReference type="AlphaFoldDB" id="A0A7X1AT37"/>
<comment type="caution">
    <text evidence="2">The sequence shown here is derived from an EMBL/GenBank/DDBJ whole genome shotgun (WGS) entry which is preliminary data.</text>
</comment>
<keyword evidence="4" id="KW-1185">Reference proteome</keyword>
<reference evidence="3 4" key="1">
    <citation type="submission" date="2020-04" db="EMBL/GenBank/DDBJ databases">
        <title>Pseudomonas crami sp. nov., a novel proteolytic bacterial species isolated from cream.</title>
        <authorList>
            <person name="Hofmann K."/>
            <person name="Woller A."/>
            <person name="Huptas C."/>
            <person name="Wenning M."/>
            <person name="Scherer S."/>
            <person name="Doll E.V."/>
        </authorList>
    </citation>
    <scope>NUCLEOTIDE SEQUENCE [LARGE SCALE GENOMIC DNA]</scope>
    <source>
        <strain evidence="1 4">WS 5096</strain>
        <strain evidence="2 3">WS 5106</strain>
    </source>
</reference>
<name>A0A7X1AT37_9PSED</name>
<dbReference type="EMBL" id="JAAXCY010000015">
    <property type="protein sequence ID" value="MBC2410248.1"/>
    <property type="molecule type" value="Genomic_DNA"/>
</dbReference>
<proteinExistence type="predicted"/>
<organism evidence="2 3">
    <name type="scientific">Pseudomonas cremoris</name>
    <dbReference type="NCBI Taxonomy" id="2724178"/>
    <lineage>
        <taxon>Bacteria</taxon>
        <taxon>Pseudomonadati</taxon>
        <taxon>Pseudomonadota</taxon>
        <taxon>Gammaproteobacteria</taxon>
        <taxon>Pseudomonadales</taxon>
        <taxon>Pseudomonadaceae</taxon>
        <taxon>Pseudomonas</taxon>
    </lineage>
</organism>
<accession>A0A7X1AT37</accession>
<evidence type="ECO:0000313" key="1">
    <source>
        <dbReference type="EMBL" id="MBC2384764.1"/>
    </source>
</evidence>
<dbReference type="RefSeq" id="WP_185710257.1">
    <property type="nucleotide sequence ID" value="NZ_JAAXCY010000015.1"/>
</dbReference>
<dbReference type="EMBL" id="JAAXCZ010000020">
    <property type="protein sequence ID" value="MBC2384764.1"/>
    <property type="molecule type" value="Genomic_DNA"/>
</dbReference>
<evidence type="ECO:0000313" key="2">
    <source>
        <dbReference type="EMBL" id="MBC2410248.1"/>
    </source>
</evidence>
<dbReference type="Proteomes" id="UP000520513">
    <property type="component" value="Unassembled WGS sequence"/>
</dbReference>
<gene>
    <name evidence="1" type="ORF">HF209_27845</name>
    <name evidence="2" type="ORF">HF257_29940</name>
</gene>
<dbReference type="Proteomes" id="UP000534677">
    <property type="component" value="Unassembled WGS sequence"/>
</dbReference>
<evidence type="ECO:0000313" key="3">
    <source>
        <dbReference type="Proteomes" id="UP000520513"/>
    </source>
</evidence>
<evidence type="ECO:0000313" key="4">
    <source>
        <dbReference type="Proteomes" id="UP000534677"/>
    </source>
</evidence>
<sequence length="54" mass="5709">MNATPAVIKVTISQARASFSKWVNQASGGMKGKIAIPDDFDASLPDDLLNAFEA</sequence>